<keyword evidence="8 17" id="KW-0472">Membrane</keyword>
<evidence type="ECO:0000256" key="3">
    <source>
        <dbReference type="ARBA" id="ARBA00022679"/>
    </source>
</evidence>
<keyword evidence="2" id="KW-0328">Glycosyltransferase</keyword>
<dbReference type="RefSeq" id="WP_143244702.1">
    <property type="nucleotide sequence ID" value="NZ_FUHU01000038.1"/>
</dbReference>
<evidence type="ECO:0000256" key="12">
    <source>
        <dbReference type="ARBA" id="ARBA00041185"/>
    </source>
</evidence>
<evidence type="ECO:0000313" key="18">
    <source>
        <dbReference type="EMBL" id="SJM63410.1"/>
    </source>
</evidence>
<evidence type="ECO:0000256" key="17">
    <source>
        <dbReference type="SAM" id="Phobius"/>
    </source>
</evidence>
<accession>A0A1R4G591</accession>
<name>A0A1R4G591_9MICO</name>
<evidence type="ECO:0000256" key="11">
    <source>
        <dbReference type="ARBA" id="ARBA00038053"/>
    </source>
</evidence>
<evidence type="ECO:0000256" key="10">
    <source>
        <dbReference type="ARBA" id="ARBA00033270"/>
    </source>
</evidence>
<feature type="transmembrane region" description="Helical" evidence="17">
    <location>
        <begin position="222"/>
        <end position="241"/>
    </location>
</feature>
<gene>
    <name evidence="18" type="ORF">CZ674_08930</name>
</gene>
<comment type="subcellular location">
    <subcellularLocation>
        <location evidence="1">Membrane</location>
        <topology evidence="1">Multi-pass membrane protein</topology>
    </subcellularLocation>
</comment>
<reference evidence="18 19" key="1">
    <citation type="submission" date="2017-02" db="EMBL/GenBank/DDBJ databases">
        <authorList>
            <person name="Peterson S.W."/>
        </authorList>
    </citation>
    <scope>NUCLEOTIDE SEQUENCE [LARGE SCALE GENOMIC DNA]</scope>
    <source>
        <strain evidence="18 19">LMG 22410</strain>
    </source>
</reference>
<dbReference type="Pfam" id="PF01098">
    <property type="entry name" value="FTSW_RODA_SPOVE"/>
    <property type="match status" value="1"/>
</dbReference>
<dbReference type="OrthoDB" id="9768187at2"/>
<dbReference type="GeneID" id="303173334"/>
<feature type="transmembrane region" description="Helical" evidence="17">
    <location>
        <begin position="109"/>
        <end position="128"/>
    </location>
</feature>
<feature type="transmembrane region" description="Helical" evidence="17">
    <location>
        <begin position="343"/>
        <end position="369"/>
    </location>
</feature>
<dbReference type="InterPro" id="IPR001182">
    <property type="entry name" value="FtsW/RodA"/>
</dbReference>
<dbReference type="GO" id="GO:0051301">
    <property type="term" value="P:cell division"/>
    <property type="evidence" value="ECO:0007669"/>
    <property type="project" value="UniProtKB-KW"/>
</dbReference>
<sequence length="423" mass="45430">MNATTPTDSTEASKASQSDGFAIRVGQSAKRIATSVIPISGGASALLFGVTMFLAIFGVVMVFAASSVEARQGGGSFISAFMRQGLFTVLGIPMLLLAARMPERFYRRFAIWGVLLGMGLQLLVFTPLGEEIQGNRNWLNLGFATLQPSEFLKLALCLWIGYVLFMKSDRIRQFLHAWWPVGLVAGVAIVLVMLGRDFGTVVIMVGLVFGAMMFAGVRLRHLIAPFAVLAVLAIPVVLSSGSRVRRLQHFFDGCTEAEYFDGCWQQLHGTWAMSGGGLFGVGLGNSRAKWNWLPEADSDYIFAIVAEELGMIGATAVLLLYVVMAFAFIRIIREAQSTFTKSVAGAVMTWIVGQALVNIAVVLGLLPVLGVPLPLVSAGGSQTLATLIAVGVVLALVRADRQRQQDGEKPEDVILSVQAKGRA</sequence>
<evidence type="ECO:0000256" key="9">
    <source>
        <dbReference type="ARBA" id="ARBA00032370"/>
    </source>
</evidence>
<evidence type="ECO:0000256" key="6">
    <source>
        <dbReference type="ARBA" id="ARBA00022984"/>
    </source>
</evidence>
<dbReference type="EMBL" id="FUHU01000038">
    <property type="protein sequence ID" value="SJM63410.1"/>
    <property type="molecule type" value="Genomic_DNA"/>
</dbReference>
<comment type="function">
    <text evidence="16">Peptidoglycan polymerase that is essential for cell division.</text>
</comment>
<dbReference type="GO" id="GO:0008360">
    <property type="term" value="P:regulation of cell shape"/>
    <property type="evidence" value="ECO:0007669"/>
    <property type="project" value="UniProtKB-KW"/>
</dbReference>
<evidence type="ECO:0000256" key="2">
    <source>
        <dbReference type="ARBA" id="ARBA00022676"/>
    </source>
</evidence>
<dbReference type="EC" id="2.4.99.28" evidence="14"/>
<proteinExistence type="inferred from homology"/>
<feature type="transmembrane region" description="Helical" evidence="17">
    <location>
        <begin position="77"/>
        <end position="97"/>
    </location>
</feature>
<evidence type="ECO:0000256" key="13">
    <source>
        <dbReference type="ARBA" id="ARBA00041418"/>
    </source>
</evidence>
<evidence type="ECO:0000313" key="19">
    <source>
        <dbReference type="Proteomes" id="UP000195787"/>
    </source>
</evidence>
<protein>
    <recommendedName>
        <fullName evidence="12">Probable peptidoglycan glycosyltransferase FtsW</fullName>
        <ecNumber evidence="14">2.4.99.28</ecNumber>
    </recommendedName>
    <alternativeName>
        <fullName evidence="13">Cell division protein FtsW</fullName>
    </alternativeName>
    <alternativeName>
        <fullName evidence="10">Cell wall polymerase</fullName>
    </alternativeName>
    <alternativeName>
        <fullName evidence="9">Peptidoglycan polymerase</fullName>
    </alternativeName>
</protein>
<evidence type="ECO:0000256" key="16">
    <source>
        <dbReference type="ARBA" id="ARBA00049966"/>
    </source>
</evidence>
<evidence type="ECO:0000256" key="14">
    <source>
        <dbReference type="ARBA" id="ARBA00044770"/>
    </source>
</evidence>
<keyword evidence="18" id="KW-0131">Cell cycle</keyword>
<keyword evidence="18" id="KW-0132">Cell division</keyword>
<dbReference type="GO" id="GO:0015648">
    <property type="term" value="F:lipid-linked peptidoglycan transporter activity"/>
    <property type="evidence" value="ECO:0007669"/>
    <property type="project" value="TreeGrafter"/>
</dbReference>
<feature type="transmembrane region" description="Helical" evidence="17">
    <location>
        <begin position="200"/>
        <end position="217"/>
    </location>
</feature>
<evidence type="ECO:0000256" key="8">
    <source>
        <dbReference type="ARBA" id="ARBA00023136"/>
    </source>
</evidence>
<keyword evidence="19" id="KW-1185">Reference proteome</keyword>
<evidence type="ECO:0000256" key="15">
    <source>
        <dbReference type="ARBA" id="ARBA00049902"/>
    </source>
</evidence>
<dbReference type="AlphaFoldDB" id="A0A1R4G591"/>
<dbReference type="PANTHER" id="PTHR30474">
    <property type="entry name" value="CELL CYCLE PROTEIN"/>
    <property type="match status" value="1"/>
</dbReference>
<feature type="transmembrane region" description="Helical" evidence="17">
    <location>
        <begin position="148"/>
        <end position="165"/>
    </location>
</feature>
<evidence type="ECO:0000256" key="5">
    <source>
        <dbReference type="ARBA" id="ARBA00022960"/>
    </source>
</evidence>
<feature type="transmembrane region" description="Helical" evidence="17">
    <location>
        <begin position="177"/>
        <end position="194"/>
    </location>
</feature>
<evidence type="ECO:0000256" key="1">
    <source>
        <dbReference type="ARBA" id="ARBA00004141"/>
    </source>
</evidence>
<dbReference type="GO" id="GO:0008955">
    <property type="term" value="F:peptidoglycan glycosyltransferase activity"/>
    <property type="evidence" value="ECO:0007669"/>
    <property type="project" value="UniProtKB-EC"/>
</dbReference>
<evidence type="ECO:0000256" key="4">
    <source>
        <dbReference type="ARBA" id="ARBA00022692"/>
    </source>
</evidence>
<keyword evidence="7 17" id="KW-1133">Transmembrane helix</keyword>
<organism evidence="18 19">
    <name type="scientific">Agrococcus casei LMG 22410</name>
    <dbReference type="NCBI Taxonomy" id="1255656"/>
    <lineage>
        <taxon>Bacteria</taxon>
        <taxon>Bacillati</taxon>
        <taxon>Actinomycetota</taxon>
        <taxon>Actinomycetes</taxon>
        <taxon>Micrococcales</taxon>
        <taxon>Microbacteriaceae</taxon>
        <taxon>Agrococcus</taxon>
    </lineage>
</organism>
<feature type="transmembrane region" description="Helical" evidence="17">
    <location>
        <begin position="375"/>
        <end position="397"/>
    </location>
</feature>
<keyword evidence="4 17" id="KW-0812">Transmembrane</keyword>
<dbReference type="GO" id="GO:0032153">
    <property type="term" value="C:cell division site"/>
    <property type="evidence" value="ECO:0007669"/>
    <property type="project" value="TreeGrafter"/>
</dbReference>
<comment type="catalytic activity">
    <reaction evidence="15">
        <text>[GlcNAc-(1-&gt;4)-Mur2Ac(oyl-L-Ala-gamma-D-Glu-L-Lys-D-Ala-D-Ala)](n)-di-trans,octa-cis-undecaprenyl diphosphate + beta-D-GlcNAc-(1-&gt;4)-Mur2Ac(oyl-L-Ala-gamma-D-Glu-L-Lys-D-Ala-D-Ala)-di-trans,octa-cis-undecaprenyl diphosphate = [GlcNAc-(1-&gt;4)-Mur2Ac(oyl-L-Ala-gamma-D-Glu-L-Lys-D-Ala-D-Ala)](n+1)-di-trans,octa-cis-undecaprenyl diphosphate + di-trans,octa-cis-undecaprenyl diphosphate + H(+)</text>
        <dbReference type="Rhea" id="RHEA:23708"/>
        <dbReference type="Rhea" id="RHEA-COMP:9602"/>
        <dbReference type="Rhea" id="RHEA-COMP:9603"/>
        <dbReference type="ChEBI" id="CHEBI:15378"/>
        <dbReference type="ChEBI" id="CHEBI:58405"/>
        <dbReference type="ChEBI" id="CHEBI:60033"/>
        <dbReference type="ChEBI" id="CHEBI:78435"/>
        <dbReference type="EC" id="2.4.99.28"/>
    </reaction>
</comment>
<keyword evidence="3" id="KW-0808">Transferase</keyword>
<feature type="transmembrane region" description="Helical" evidence="17">
    <location>
        <begin position="45"/>
        <end position="65"/>
    </location>
</feature>
<keyword evidence="5" id="KW-0133">Cell shape</keyword>
<evidence type="ECO:0000256" key="7">
    <source>
        <dbReference type="ARBA" id="ARBA00022989"/>
    </source>
</evidence>
<feature type="transmembrane region" description="Helical" evidence="17">
    <location>
        <begin position="309"/>
        <end position="331"/>
    </location>
</feature>
<dbReference type="PANTHER" id="PTHR30474:SF2">
    <property type="entry name" value="PEPTIDOGLYCAN GLYCOSYLTRANSFERASE FTSW-RELATED"/>
    <property type="match status" value="1"/>
</dbReference>
<dbReference type="GO" id="GO:0005886">
    <property type="term" value="C:plasma membrane"/>
    <property type="evidence" value="ECO:0007669"/>
    <property type="project" value="TreeGrafter"/>
</dbReference>
<keyword evidence="6" id="KW-0573">Peptidoglycan synthesis</keyword>
<comment type="similarity">
    <text evidence="11">Belongs to the SEDS family. FtsW subfamily.</text>
</comment>
<dbReference type="Proteomes" id="UP000195787">
    <property type="component" value="Unassembled WGS sequence"/>
</dbReference>
<dbReference type="GO" id="GO:0009252">
    <property type="term" value="P:peptidoglycan biosynthetic process"/>
    <property type="evidence" value="ECO:0007669"/>
    <property type="project" value="UniProtKB-KW"/>
</dbReference>